<feature type="transmembrane region" description="Helical" evidence="1">
    <location>
        <begin position="57"/>
        <end position="79"/>
    </location>
</feature>
<evidence type="ECO:0000259" key="2">
    <source>
        <dbReference type="SMART" id="SM00014"/>
    </source>
</evidence>
<dbReference type="InterPro" id="IPR000326">
    <property type="entry name" value="PAP2/HPO"/>
</dbReference>
<dbReference type="Pfam" id="PF01569">
    <property type="entry name" value="PAP2"/>
    <property type="match status" value="1"/>
</dbReference>
<feature type="transmembrane region" description="Helical" evidence="1">
    <location>
        <begin position="141"/>
        <end position="161"/>
    </location>
</feature>
<dbReference type="SMART" id="SM00014">
    <property type="entry name" value="acidPPc"/>
    <property type="match status" value="1"/>
</dbReference>
<dbReference type="InterPro" id="IPR036938">
    <property type="entry name" value="PAP2/HPO_sf"/>
</dbReference>
<feature type="domain" description="Phosphatidic acid phosphatase type 2/haloperoxidase" evidence="2">
    <location>
        <begin position="144"/>
        <end position="249"/>
    </location>
</feature>
<sequence>MTNAYGNGFDFAPVGQQEDASSQAALENLQHLAQADDTTAEQDLEQMDPLTRRPRTSAWVACIGLGLLFVAVAVGVWWLCVYTLPGQEYDDEVYRNFAGYLARVPWLKSALGVFTNSALTIALCCVIGLLSYAIAALRKRWWLLGQVVIYSLVSYGLGRLLKMLLPRPFIVDTESMRGNSAPSGHTIMAATVAILLVCVVPRVWRALAAVVGGAFALAVGCSVIDGRWHRPSDVLMALLLAGGLALLMLATTRASGMDEPGTRYSSASVQIVSTVLLTAGILGCIYGIFLVWQMTSGLQIGARWTFYGAHVSAVVFAASVVAVTFGTVLAMRQVTASPLSKIGLLGAPPTPPENV</sequence>
<keyword evidence="1" id="KW-1133">Transmembrane helix</keyword>
<feature type="transmembrane region" description="Helical" evidence="1">
    <location>
        <begin position="181"/>
        <end position="200"/>
    </location>
</feature>
<feature type="transmembrane region" description="Helical" evidence="1">
    <location>
        <begin position="234"/>
        <end position="250"/>
    </location>
</feature>
<evidence type="ECO:0000313" key="3">
    <source>
        <dbReference type="EMBL" id="BDR53747.1"/>
    </source>
</evidence>
<dbReference type="SUPFAM" id="SSF48317">
    <property type="entry name" value="Acid phosphatase/Vanadium-dependent haloperoxidase"/>
    <property type="match status" value="1"/>
</dbReference>
<organism evidence="3 4">
    <name type="scientific">Bombiscardovia nodaiensis</name>
    <dbReference type="NCBI Taxonomy" id="2932181"/>
    <lineage>
        <taxon>Bacteria</taxon>
        <taxon>Bacillati</taxon>
        <taxon>Actinomycetota</taxon>
        <taxon>Actinomycetes</taxon>
        <taxon>Bifidobacteriales</taxon>
        <taxon>Bifidobacteriaceae</taxon>
        <taxon>Bombiscardovia</taxon>
    </lineage>
</organism>
<keyword evidence="1" id="KW-0812">Transmembrane</keyword>
<feature type="transmembrane region" description="Helical" evidence="1">
    <location>
        <begin position="271"/>
        <end position="292"/>
    </location>
</feature>
<feature type="transmembrane region" description="Helical" evidence="1">
    <location>
        <begin position="110"/>
        <end position="134"/>
    </location>
</feature>
<proteinExistence type="predicted"/>
<gene>
    <name evidence="3" type="ORF">KIM372_16540</name>
</gene>
<feature type="transmembrane region" description="Helical" evidence="1">
    <location>
        <begin position="304"/>
        <end position="331"/>
    </location>
</feature>
<dbReference type="Proteomes" id="UP001321766">
    <property type="component" value="Chromosome"/>
</dbReference>
<dbReference type="Gene3D" id="1.20.144.10">
    <property type="entry name" value="Phosphatidic acid phosphatase type 2/haloperoxidase"/>
    <property type="match status" value="1"/>
</dbReference>
<feature type="transmembrane region" description="Helical" evidence="1">
    <location>
        <begin position="207"/>
        <end position="228"/>
    </location>
</feature>
<evidence type="ECO:0000256" key="1">
    <source>
        <dbReference type="SAM" id="Phobius"/>
    </source>
</evidence>
<name>A0ABN6SEW1_9BIFI</name>
<evidence type="ECO:0000313" key="4">
    <source>
        <dbReference type="Proteomes" id="UP001321766"/>
    </source>
</evidence>
<keyword evidence="1" id="KW-0472">Membrane</keyword>
<accession>A0ABN6SEW1</accession>
<reference evidence="3 4" key="1">
    <citation type="journal article" date="2023" name="Microbiol. Spectr.">
        <title>Symbiosis of Carpenter Bees with Uncharacterized Lactic Acid Bacteria Showing NAD Auxotrophy.</title>
        <authorList>
            <person name="Kawasaki S."/>
            <person name="Ozawa K."/>
            <person name="Mori T."/>
            <person name="Yamamoto A."/>
            <person name="Ito M."/>
            <person name="Ohkuma M."/>
            <person name="Sakamoto M."/>
            <person name="Matsutani M."/>
        </authorList>
    </citation>
    <scope>NUCLEOTIDE SEQUENCE [LARGE SCALE GENOMIC DNA]</scope>
    <source>
        <strain evidence="3 4">Kim37-2</strain>
    </source>
</reference>
<keyword evidence="4" id="KW-1185">Reference proteome</keyword>
<dbReference type="EMBL" id="AP026798">
    <property type="protein sequence ID" value="BDR53747.1"/>
    <property type="molecule type" value="Genomic_DNA"/>
</dbReference>
<protein>
    <submittedName>
        <fullName evidence="3">PAP2 family phosphoesterase</fullName>
    </submittedName>
</protein>